<accession>A0A6J4TTR1</accession>
<protein>
    <recommendedName>
        <fullName evidence="2">DUF2336 domain-containing protein</fullName>
    </recommendedName>
</protein>
<name>A0A6J4TTR1_9SPHN</name>
<organism evidence="1">
    <name type="scientific">uncultured Sphingosinicella sp</name>
    <dbReference type="NCBI Taxonomy" id="478748"/>
    <lineage>
        <taxon>Bacteria</taxon>
        <taxon>Pseudomonadati</taxon>
        <taxon>Pseudomonadota</taxon>
        <taxon>Alphaproteobacteria</taxon>
        <taxon>Sphingomonadales</taxon>
        <taxon>Sphingosinicellaceae</taxon>
        <taxon>Sphingosinicella</taxon>
        <taxon>environmental samples</taxon>
    </lineage>
</organism>
<proteinExistence type="predicted"/>
<evidence type="ECO:0000313" key="1">
    <source>
        <dbReference type="EMBL" id="CAA9531397.1"/>
    </source>
</evidence>
<sequence>MAETARQDDAARLLLAASHRRAVATTDLFLTETLRLSDRQRATVRTLLDKLVRAIEDELRASLAETFAGEAALQAALASAHVQIVVPLLARSEALHDPELVAILLRRVEEHRIYRGASRADDALQTLIADRDAAIAATAMAVLTGRSRRLDRFHDPVLARTELPADVQHRLVWTIAAALRRYMADQHGIDPAAADSALASAAGTLLSAYDEGDTLDARSVRLAQRLGEAERLDGAAFLSFLTGGTLTLFLAGLSVRTGLSYASVWDVLSDPAGRGLVYLLRAAGIPRQEAAAILIALGSITDEAGLASAVDLFDVTNEAAARRALSLWSLDPAYRAALIRIGEPRGAA</sequence>
<evidence type="ECO:0008006" key="2">
    <source>
        <dbReference type="Google" id="ProtNLM"/>
    </source>
</evidence>
<dbReference type="InterPro" id="IPR019285">
    <property type="entry name" value="DUF2336"/>
</dbReference>
<reference evidence="1" key="1">
    <citation type="submission" date="2020-02" db="EMBL/GenBank/DDBJ databases">
        <authorList>
            <person name="Meier V. D."/>
        </authorList>
    </citation>
    <scope>NUCLEOTIDE SEQUENCE</scope>
    <source>
        <strain evidence="1">AVDCRST_MAG23</strain>
    </source>
</reference>
<gene>
    <name evidence="1" type="ORF">AVDCRST_MAG23-1135</name>
</gene>
<dbReference type="AlphaFoldDB" id="A0A6J4TTR1"/>
<dbReference type="Pfam" id="PF10098">
    <property type="entry name" value="DUF2336"/>
    <property type="match status" value="1"/>
</dbReference>
<dbReference type="EMBL" id="CADCWD010000041">
    <property type="protein sequence ID" value="CAA9531397.1"/>
    <property type="molecule type" value="Genomic_DNA"/>
</dbReference>